<proteinExistence type="inferred from homology"/>
<evidence type="ECO:0000313" key="7">
    <source>
        <dbReference type="Proteomes" id="UP000472272"/>
    </source>
</evidence>
<dbReference type="KEGG" id="pmua:114607347"/>
<reference evidence="6 7" key="1">
    <citation type="journal article" date="2019" name="Proc. Natl. Acad. Sci. U.S.A.">
        <title>Regulatory changes in pterin and carotenoid genes underlie balanced color polymorphisms in the wall lizard.</title>
        <authorList>
            <person name="Andrade P."/>
            <person name="Pinho C."/>
            <person name="Perez I de Lanuza G."/>
            <person name="Afonso S."/>
            <person name="Brejcha J."/>
            <person name="Rubin C.J."/>
            <person name="Wallerman O."/>
            <person name="Pereira P."/>
            <person name="Sabatino S.J."/>
            <person name="Bellati A."/>
            <person name="Pellitteri-Rosa D."/>
            <person name="Bosakova Z."/>
            <person name="Bunikis I."/>
            <person name="Carretero M.A."/>
            <person name="Feiner N."/>
            <person name="Marsik P."/>
            <person name="Pauperio F."/>
            <person name="Salvi D."/>
            <person name="Soler L."/>
            <person name="While G.M."/>
            <person name="Uller T."/>
            <person name="Font E."/>
            <person name="Andersson L."/>
            <person name="Carneiro M."/>
        </authorList>
    </citation>
    <scope>NUCLEOTIDE SEQUENCE</scope>
</reference>
<dbReference type="PROSITE" id="PS51720">
    <property type="entry name" value="G_AIG1"/>
    <property type="match status" value="1"/>
</dbReference>
<accession>A0A670JBZ8</accession>
<keyword evidence="3" id="KW-0342">GTP-binding</keyword>
<dbReference type="GO" id="GO:0005525">
    <property type="term" value="F:GTP binding"/>
    <property type="evidence" value="ECO:0007669"/>
    <property type="project" value="UniProtKB-KW"/>
</dbReference>
<organism evidence="6 7">
    <name type="scientific">Podarcis muralis</name>
    <name type="common">Wall lizard</name>
    <name type="synonym">Lacerta muralis</name>
    <dbReference type="NCBI Taxonomy" id="64176"/>
    <lineage>
        <taxon>Eukaryota</taxon>
        <taxon>Metazoa</taxon>
        <taxon>Chordata</taxon>
        <taxon>Craniata</taxon>
        <taxon>Vertebrata</taxon>
        <taxon>Euteleostomi</taxon>
        <taxon>Lepidosauria</taxon>
        <taxon>Squamata</taxon>
        <taxon>Bifurcata</taxon>
        <taxon>Unidentata</taxon>
        <taxon>Episquamata</taxon>
        <taxon>Laterata</taxon>
        <taxon>Lacertibaenia</taxon>
        <taxon>Lacertidae</taxon>
        <taxon>Podarcis</taxon>
    </lineage>
</organism>
<keyword evidence="4" id="KW-1133">Transmembrane helix</keyword>
<dbReference type="CDD" id="cd01852">
    <property type="entry name" value="AIG1"/>
    <property type="match status" value="1"/>
</dbReference>
<comment type="similarity">
    <text evidence="1">Belongs to the TRAFAC class TrmE-Era-EngA-EngB-Septin-like GTPase superfamily. AIG1/Toc34/Toc159-like paraseptin GTPase family. IAN subfamily.</text>
</comment>
<evidence type="ECO:0000256" key="4">
    <source>
        <dbReference type="SAM" id="Phobius"/>
    </source>
</evidence>
<gene>
    <name evidence="6" type="primary">LOC114607347</name>
</gene>
<keyword evidence="7" id="KW-1185">Reference proteome</keyword>
<keyword evidence="4" id="KW-0472">Membrane</keyword>
<evidence type="ECO:0000256" key="2">
    <source>
        <dbReference type="ARBA" id="ARBA00022741"/>
    </source>
</evidence>
<dbReference type="Gene3D" id="3.40.50.300">
    <property type="entry name" value="P-loop containing nucleotide triphosphate hydrolases"/>
    <property type="match status" value="1"/>
</dbReference>
<dbReference type="GeneID" id="114607347"/>
<dbReference type="Pfam" id="PF04548">
    <property type="entry name" value="AIG1"/>
    <property type="match status" value="1"/>
</dbReference>
<dbReference type="RefSeq" id="XP_028606280.1">
    <property type="nucleotide sequence ID" value="XM_028750447.1"/>
</dbReference>
<dbReference type="FunFam" id="3.40.50.300:FF:000366">
    <property type="entry name" value="GTPase, IMAP family member 2"/>
    <property type="match status" value="1"/>
</dbReference>
<dbReference type="SUPFAM" id="SSF52540">
    <property type="entry name" value="P-loop containing nucleoside triphosphate hydrolases"/>
    <property type="match status" value="1"/>
</dbReference>
<reference evidence="6" key="3">
    <citation type="submission" date="2025-09" db="UniProtKB">
        <authorList>
            <consortium name="Ensembl"/>
        </authorList>
    </citation>
    <scope>IDENTIFICATION</scope>
</reference>
<dbReference type="AlphaFoldDB" id="A0A670JBZ8"/>
<protein>
    <submittedName>
        <fullName evidence="6">GTPase IMAP family member 2-like</fullName>
    </submittedName>
</protein>
<sequence>MSREPLLKTSEADEDSVGEGEDRELRIILVGKTGCGKSATGNTILGRKEFVSALRPGTTTVTCQRGQGTWNGRTVLVVDTADILSSGAFSDEELAAEIIRCIELSRPGPHALVFVTQVGRFTAEDEAAAKQVQDVFGLEATKHMVVLFTRKEDLGGGSLRDYVGWSENKAVKELMEKCGSRFCAFNNRAEGEEREEQVSELMDMIHDMVQENRGGYYINELYLEPDITSADLRSYMIENRWARQRAEQLSGRRQNVPRLVADWLLVATGIAVGCALLGYIIWRVFSYFQVGKSAS</sequence>
<dbReference type="Ensembl" id="ENSPMRT00000023337.1">
    <property type="protein sequence ID" value="ENSPMRP00000021973.1"/>
    <property type="gene ID" value="ENSPMRG00000014293.1"/>
</dbReference>
<dbReference type="PANTHER" id="PTHR10903:SF73">
    <property type="entry name" value="GTPASE IMAP FAMILY MEMBER 8"/>
    <property type="match status" value="1"/>
</dbReference>
<evidence type="ECO:0000256" key="3">
    <source>
        <dbReference type="ARBA" id="ARBA00023134"/>
    </source>
</evidence>
<feature type="domain" description="AIG1-type G" evidence="5">
    <location>
        <begin position="22"/>
        <end position="226"/>
    </location>
</feature>
<keyword evidence="2" id="KW-0547">Nucleotide-binding</keyword>
<evidence type="ECO:0000259" key="5">
    <source>
        <dbReference type="PROSITE" id="PS51720"/>
    </source>
</evidence>
<dbReference type="Proteomes" id="UP000472272">
    <property type="component" value="Chromosome 12"/>
</dbReference>
<dbReference type="OMA" id="CGGQVCA"/>
<dbReference type="InterPro" id="IPR027417">
    <property type="entry name" value="P-loop_NTPase"/>
</dbReference>
<dbReference type="InterPro" id="IPR006703">
    <property type="entry name" value="G_AIG1"/>
</dbReference>
<name>A0A670JBZ8_PODMU</name>
<dbReference type="GeneTree" id="ENSGT00940000154844"/>
<reference evidence="6" key="2">
    <citation type="submission" date="2025-08" db="UniProtKB">
        <authorList>
            <consortium name="Ensembl"/>
        </authorList>
    </citation>
    <scope>IDENTIFICATION</scope>
</reference>
<keyword evidence="4" id="KW-0812">Transmembrane</keyword>
<dbReference type="InterPro" id="IPR045058">
    <property type="entry name" value="GIMA/IAN/Toc"/>
</dbReference>
<dbReference type="PANTHER" id="PTHR10903">
    <property type="entry name" value="GTPASE, IMAP FAMILY MEMBER-RELATED"/>
    <property type="match status" value="1"/>
</dbReference>
<evidence type="ECO:0000256" key="1">
    <source>
        <dbReference type="ARBA" id="ARBA00008535"/>
    </source>
</evidence>
<evidence type="ECO:0000313" key="6">
    <source>
        <dbReference type="Ensembl" id="ENSPMRP00000021973.1"/>
    </source>
</evidence>
<feature type="transmembrane region" description="Helical" evidence="4">
    <location>
        <begin position="259"/>
        <end position="282"/>
    </location>
</feature>
<dbReference type="OrthoDB" id="8954335at2759"/>